<evidence type="ECO:0000313" key="3">
    <source>
        <dbReference type="Proteomes" id="UP000474296"/>
    </source>
</evidence>
<keyword evidence="1" id="KW-0812">Transmembrane</keyword>
<evidence type="ECO:0008006" key="4">
    <source>
        <dbReference type="Google" id="ProtNLM"/>
    </source>
</evidence>
<organism evidence="2 3">
    <name type="scientific">Spongiivirga citrea</name>
    <dbReference type="NCBI Taxonomy" id="1481457"/>
    <lineage>
        <taxon>Bacteria</taxon>
        <taxon>Pseudomonadati</taxon>
        <taxon>Bacteroidota</taxon>
        <taxon>Flavobacteriia</taxon>
        <taxon>Flavobacteriales</taxon>
        <taxon>Flavobacteriaceae</taxon>
        <taxon>Spongiivirga</taxon>
    </lineage>
</organism>
<protein>
    <recommendedName>
        <fullName evidence="4">Tetratricopeptide repeat protein</fullName>
    </recommendedName>
</protein>
<proteinExistence type="predicted"/>
<dbReference type="EMBL" id="JAABOQ010000009">
    <property type="protein sequence ID" value="NER19066.1"/>
    <property type="molecule type" value="Genomic_DNA"/>
</dbReference>
<keyword evidence="1" id="KW-0472">Membrane</keyword>
<evidence type="ECO:0000256" key="1">
    <source>
        <dbReference type="SAM" id="Phobius"/>
    </source>
</evidence>
<feature type="transmembrane region" description="Helical" evidence="1">
    <location>
        <begin position="77"/>
        <end position="96"/>
    </location>
</feature>
<gene>
    <name evidence="2" type="ORF">GWK10_17760</name>
</gene>
<reference evidence="2 3" key="1">
    <citation type="submission" date="2020-01" db="EMBL/GenBank/DDBJ databases">
        <title>Spongiivirga citrea KCTC 32990T.</title>
        <authorList>
            <person name="Wang G."/>
        </authorList>
    </citation>
    <scope>NUCLEOTIDE SEQUENCE [LARGE SCALE GENOMIC DNA]</scope>
    <source>
        <strain evidence="2 3">KCTC 32990</strain>
    </source>
</reference>
<keyword evidence="3" id="KW-1185">Reference proteome</keyword>
<accession>A0A6M0CM97</accession>
<dbReference type="InterPro" id="IPR011990">
    <property type="entry name" value="TPR-like_helical_dom_sf"/>
</dbReference>
<dbReference type="Gene3D" id="1.25.40.10">
    <property type="entry name" value="Tetratricopeptide repeat domain"/>
    <property type="match status" value="1"/>
</dbReference>
<name>A0A6M0CM97_9FLAO</name>
<sequence>MKKDKLIEKYLQNTLNTEERIEFDTLLQNDAEFKEEVSFHDNLKRVTEEDHDDEFRSMLSDFEAEHQPRKVFKLQQYSKWLVAASVILIAGLTYVLTLSNPTSQELFAANFQPYENVVHPIVRGTEEQDQKTKAFIAYETGDYKLAVSLFSDLYEKDKQPYYLFYKANALLKLEKANEAIPLLKEHLKTRDTLKEKSAWYLALAYLKIDDKKSAQLLLEDIIKSKKYKASEAEKLLGKFEKD</sequence>
<dbReference type="RefSeq" id="WP_164033753.1">
    <property type="nucleotide sequence ID" value="NZ_JAABOQ010000009.1"/>
</dbReference>
<comment type="caution">
    <text evidence="2">The sequence shown here is derived from an EMBL/GenBank/DDBJ whole genome shotgun (WGS) entry which is preliminary data.</text>
</comment>
<keyword evidence="1" id="KW-1133">Transmembrane helix</keyword>
<dbReference type="AlphaFoldDB" id="A0A6M0CM97"/>
<evidence type="ECO:0000313" key="2">
    <source>
        <dbReference type="EMBL" id="NER19066.1"/>
    </source>
</evidence>
<dbReference type="Proteomes" id="UP000474296">
    <property type="component" value="Unassembled WGS sequence"/>
</dbReference>
<dbReference type="SUPFAM" id="SSF48452">
    <property type="entry name" value="TPR-like"/>
    <property type="match status" value="1"/>
</dbReference>